<reference evidence="8" key="3">
    <citation type="submission" date="2025-09" db="UniProtKB">
        <authorList>
            <consortium name="Ensembl"/>
        </authorList>
    </citation>
    <scope>IDENTIFICATION</scope>
</reference>
<feature type="region of interest" description="Disordered" evidence="6">
    <location>
        <begin position="23"/>
        <end position="51"/>
    </location>
</feature>
<keyword evidence="5" id="KW-0863">Zinc-finger</keyword>
<dbReference type="PANTHER" id="PTHR12622">
    <property type="entry name" value="DELTEX-RELATED"/>
    <property type="match status" value="1"/>
</dbReference>
<dbReference type="Gene3D" id="3.30.390.130">
    <property type="match status" value="1"/>
</dbReference>
<dbReference type="EC" id="2.3.2.27" evidence="5"/>
<keyword evidence="9" id="KW-1185">Reference proteome</keyword>
<comment type="catalytic activity">
    <reaction evidence="1 5">
        <text>S-ubiquitinyl-[E2 ubiquitin-conjugating enzyme]-L-cysteine + [acceptor protein]-L-lysine = [E2 ubiquitin-conjugating enzyme]-L-cysteine + N(6)-ubiquitinyl-[acceptor protein]-L-lysine.</text>
        <dbReference type="EC" id="2.3.2.27"/>
    </reaction>
</comment>
<dbReference type="GO" id="GO:0016567">
    <property type="term" value="P:protein ubiquitination"/>
    <property type="evidence" value="ECO:0007669"/>
    <property type="project" value="UniProtKB-UniRule"/>
</dbReference>
<dbReference type="Pfam" id="PF18102">
    <property type="entry name" value="DTC"/>
    <property type="match status" value="1"/>
</dbReference>
<evidence type="ECO:0000259" key="7">
    <source>
        <dbReference type="Pfam" id="PF18102"/>
    </source>
</evidence>
<dbReference type="GO" id="GO:0061630">
    <property type="term" value="F:ubiquitin protein ligase activity"/>
    <property type="evidence" value="ECO:0007669"/>
    <property type="project" value="UniProtKB-UniRule"/>
</dbReference>
<organism evidence="8 9">
    <name type="scientific">Echeneis naucrates</name>
    <name type="common">Live sharksucker</name>
    <dbReference type="NCBI Taxonomy" id="173247"/>
    <lineage>
        <taxon>Eukaryota</taxon>
        <taxon>Metazoa</taxon>
        <taxon>Chordata</taxon>
        <taxon>Craniata</taxon>
        <taxon>Vertebrata</taxon>
        <taxon>Euteleostomi</taxon>
        <taxon>Actinopterygii</taxon>
        <taxon>Neopterygii</taxon>
        <taxon>Teleostei</taxon>
        <taxon>Neoteleostei</taxon>
        <taxon>Acanthomorphata</taxon>
        <taxon>Carangaria</taxon>
        <taxon>Carangiformes</taxon>
        <taxon>Echeneidae</taxon>
        <taxon>Echeneis</taxon>
    </lineage>
</organism>
<evidence type="ECO:0000313" key="9">
    <source>
        <dbReference type="Proteomes" id="UP000472264"/>
    </source>
</evidence>
<reference evidence="8" key="2">
    <citation type="submission" date="2025-08" db="UniProtKB">
        <authorList>
            <consortium name="Ensembl"/>
        </authorList>
    </citation>
    <scope>IDENTIFICATION</scope>
</reference>
<dbReference type="GO" id="GO:0005737">
    <property type="term" value="C:cytoplasm"/>
    <property type="evidence" value="ECO:0007669"/>
    <property type="project" value="UniProtKB-SubCell"/>
</dbReference>
<dbReference type="InParanoid" id="A0A665UJW9"/>
<accession>A0A665UJW9</accession>
<evidence type="ECO:0000256" key="4">
    <source>
        <dbReference type="ARBA" id="ARBA00022723"/>
    </source>
</evidence>
<keyword evidence="5" id="KW-0862">Zinc</keyword>
<evidence type="ECO:0000256" key="6">
    <source>
        <dbReference type="SAM" id="MobiDB-lite"/>
    </source>
</evidence>
<evidence type="ECO:0000256" key="3">
    <source>
        <dbReference type="ARBA" id="ARBA00022679"/>
    </source>
</evidence>
<reference evidence="8" key="1">
    <citation type="submission" date="2021-04" db="EMBL/GenBank/DDBJ databases">
        <authorList>
            <consortium name="Wellcome Sanger Institute Data Sharing"/>
        </authorList>
    </citation>
    <scope>NUCLEOTIDE SEQUENCE [LARGE SCALE GENOMIC DNA]</scope>
</reference>
<sequence>LNVTCVNGVGSTSARSEKAAAVMKEKITPSTQKSSSQQRQGENQNTAEESTSAQGDLGSICVCGDNTMSASKSKCGASMCSKCLHTVHVHCKVCFETDLTPQGIRGKMRYSKLDINVPGHTKDSAIKITYNIPDGIQGKGHPSPGKPFKGGQFEAFLPDCEKMRNLQLLPRLEKAFRQGLTFTVTGKEAGAKATWDCIPHKTSLQGGKSGNGYPDSTYLSRLSQVLSYYGLEEPSAKSYEQKNTSK</sequence>
<comment type="pathway">
    <text evidence="2 5">Protein modification; protein ubiquitination.</text>
</comment>
<dbReference type="InterPro" id="IPR039398">
    <property type="entry name" value="Deltex_fam"/>
</dbReference>
<dbReference type="GO" id="GO:0007219">
    <property type="term" value="P:Notch signaling pathway"/>
    <property type="evidence" value="ECO:0007669"/>
    <property type="project" value="InterPro"/>
</dbReference>
<keyword evidence="5" id="KW-0963">Cytoplasm</keyword>
<dbReference type="OMA" id="CHETEQT"/>
<feature type="compositionally biased region" description="Polar residues" evidence="6">
    <location>
        <begin position="28"/>
        <end position="51"/>
    </location>
</feature>
<dbReference type="GO" id="GO:0008270">
    <property type="term" value="F:zinc ion binding"/>
    <property type="evidence" value="ECO:0007669"/>
    <property type="project" value="UniProtKB-KW"/>
</dbReference>
<dbReference type="InterPro" id="IPR039399">
    <property type="entry name" value="Deltex_C_sf"/>
</dbReference>
<dbReference type="UniPathway" id="UPA00143"/>
<evidence type="ECO:0000313" key="8">
    <source>
        <dbReference type="Ensembl" id="ENSENLP00000019642.1"/>
    </source>
</evidence>
<keyword evidence="3 5" id="KW-0808">Transferase</keyword>
<protein>
    <recommendedName>
        <fullName evidence="5">E3 ubiquitin-protein ligase</fullName>
        <ecNumber evidence="5">2.3.2.27</ecNumber>
    </recommendedName>
</protein>
<dbReference type="AlphaFoldDB" id="A0A665UJW9"/>
<comment type="similarity">
    <text evidence="5">Belongs to the Deltex family.</text>
</comment>
<dbReference type="InterPro" id="IPR039396">
    <property type="entry name" value="Deltex_C"/>
</dbReference>
<feature type="domain" description="Deltex C-terminal" evidence="7">
    <location>
        <begin position="105"/>
        <end position="230"/>
    </location>
</feature>
<proteinExistence type="inferred from homology"/>
<keyword evidence="4 5" id="KW-0479">Metal-binding</keyword>
<comment type="subcellular location">
    <subcellularLocation>
        <location evidence="5">Cytoplasm</location>
    </subcellularLocation>
</comment>
<evidence type="ECO:0000256" key="2">
    <source>
        <dbReference type="ARBA" id="ARBA00004906"/>
    </source>
</evidence>
<name>A0A665UJW9_ECHNA</name>
<dbReference type="Proteomes" id="UP000472264">
    <property type="component" value="Chromosome 8"/>
</dbReference>
<evidence type="ECO:0000256" key="1">
    <source>
        <dbReference type="ARBA" id="ARBA00000900"/>
    </source>
</evidence>
<evidence type="ECO:0000256" key="5">
    <source>
        <dbReference type="RuleBase" id="RU367105"/>
    </source>
</evidence>
<dbReference type="Ensembl" id="ENSENLT00000020359.1">
    <property type="protein sequence ID" value="ENSENLP00000019642.1"/>
    <property type="gene ID" value="ENSENLG00000008994.1"/>
</dbReference>